<keyword evidence="4" id="KW-1185">Reference proteome</keyword>
<protein>
    <submittedName>
        <fullName evidence="3">Uncharacterized protein</fullName>
    </submittedName>
</protein>
<dbReference type="Proteomes" id="UP001215280">
    <property type="component" value="Unassembled WGS sequence"/>
</dbReference>
<keyword evidence="2" id="KW-0812">Transmembrane</keyword>
<dbReference type="AlphaFoldDB" id="A0AAD7K0X1"/>
<accession>A0AAD7K0X1</accession>
<feature type="compositionally biased region" description="Low complexity" evidence="1">
    <location>
        <begin position="374"/>
        <end position="427"/>
    </location>
</feature>
<proteinExistence type="predicted"/>
<evidence type="ECO:0000256" key="2">
    <source>
        <dbReference type="SAM" id="Phobius"/>
    </source>
</evidence>
<comment type="caution">
    <text evidence="3">The sequence shown here is derived from an EMBL/GenBank/DDBJ whole genome shotgun (WGS) entry which is preliminary data.</text>
</comment>
<feature type="transmembrane region" description="Helical" evidence="2">
    <location>
        <begin position="95"/>
        <end position="116"/>
    </location>
</feature>
<organism evidence="3 4">
    <name type="scientific">Mycena maculata</name>
    <dbReference type="NCBI Taxonomy" id="230809"/>
    <lineage>
        <taxon>Eukaryota</taxon>
        <taxon>Fungi</taxon>
        <taxon>Dikarya</taxon>
        <taxon>Basidiomycota</taxon>
        <taxon>Agaricomycotina</taxon>
        <taxon>Agaricomycetes</taxon>
        <taxon>Agaricomycetidae</taxon>
        <taxon>Agaricales</taxon>
        <taxon>Marasmiineae</taxon>
        <taxon>Mycenaceae</taxon>
        <taxon>Mycena</taxon>
    </lineage>
</organism>
<keyword evidence="2" id="KW-0472">Membrane</keyword>
<evidence type="ECO:0000313" key="4">
    <source>
        <dbReference type="Proteomes" id="UP001215280"/>
    </source>
</evidence>
<dbReference type="EMBL" id="JARJLG010000013">
    <property type="protein sequence ID" value="KAJ7775997.1"/>
    <property type="molecule type" value="Genomic_DNA"/>
</dbReference>
<evidence type="ECO:0000313" key="3">
    <source>
        <dbReference type="EMBL" id="KAJ7775997.1"/>
    </source>
</evidence>
<name>A0AAD7K0X1_9AGAR</name>
<evidence type="ECO:0000256" key="1">
    <source>
        <dbReference type="SAM" id="MobiDB-lite"/>
    </source>
</evidence>
<keyword evidence="2" id="KW-1133">Transmembrane helix</keyword>
<gene>
    <name evidence="3" type="ORF">DFH07DRAFT_766936</name>
</gene>
<feature type="compositionally biased region" description="Acidic residues" evidence="1">
    <location>
        <begin position="446"/>
        <end position="463"/>
    </location>
</feature>
<feature type="region of interest" description="Disordered" evidence="1">
    <location>
        <begin position="374"/>
        <end position="477"/>
    </location>
</feature>
<reference evidence="3" key="1">
    <citation type="submission" date="2023-03" db="EMBL/GenBank/DDBJ databases">
        <title>Massive genome expansion in bonnet fungi (Mycena s.s.) driven by repeated elements and novel gene families across ecological guilds.</title>
        <authorList>
            <consortium name="Lawrence Berkeley National Laboratory"/>
            <person name="Harder C.B."/>
            <person name="Miyauchi S."/>
            <person name="Viragh M."/>
            <person name="Kuo A."/>
            <person name="Thoen E."/>
            <person name="Andreopoulos B."/>
            <person name="Lu D."/>
            <person name="Skrede I."/>
            <person name="Drula E."/>
            <person name="Henrissat B."/>
            <person name="Morin E."/>
            <person name="Kohler A."/>
            <person name="Barry K."/>
            <person name="LaButti K."/>
            <person name="Morin E."/>
            <person name="Salamov A."/>
            <person name="Lipzen A."/>
            <person name="Mereny Z."/>
            <person name="Hegedus B."/>
            <person name="Baldrian P."/>
            <person name="Stursova M."/>
            <person name="Weitz H."/>
            <person name="Taylor A."/>
            <person name="Grigoriev I.V."/>
            <person name="Nagy L.G."/>
            <person name="Martin F."/>
            <person name="Kauserud H."/>
        </authorList>
    </citation>
    <scope>NUCLEOTIDE SEQUENCE</scope>
    <source>
        <strain evidence="3">CBHHK188m</strain>
    </source>
</reference>
<sequence length="553" mass="60994">MRQGERAISGDDRMVSYSLTYAPQFSGALGGFTEIGLISPVLSTNSQNGSQEIHQMDGQQILQSSSSLCVNHHATYANYSAMTLRFRTTRLDGRGWEVSGPGSLAGLFLGIALIYFTDFYLPPQILHPSQRVISEFQAKVTQFFKCQWCTKNVEFGYIGTWFLSVHVIVLARHYTGKAPKMRGISKTIFGLKYCTISSLQVWEALILYLAWWIVTSSLDILVAIMGQLHKYITTRPLVATALSNYACLTFKVSSTSMLWSVMSSKLEAGHIFAKYVGYHSDLAVDICSYLLVPDWDLCSNTPLLLLLLLLLGQATTNEAYLSLHSTRLKRQIRRKNKTKRALRRAGYMDAEQQPASLPLLTSSFDLGLLSGSDSDSLDSSVGSDSDTSESSDMSTSDDWSDLLGTDWRGSGTSSSSSDSSSVFTSDSDSGDADNEMPDLLPLSFLDSDDEDEDSSSDPDDDSSSSDSSSGSAIDQWDWDNIMMDAGIDLELPRSNNPLRWIHQPIKRLSQAVTQIGHVSRQGRPSANGLKKHYLKQKNDVLDAGNVDNGRSWV</sequence>